<reference evidence="1 2" key="1">
    <citation type="journal article" date="2018" name="Nat. Genet.">
        <title>The Rosa genome provides new insights in the design of modern roses.</title>
        <authorList>
            <person name="Bendahmane M."/>
        </authorList>
    </citation>
    <scope>NUCLEOTIDE SEQUENCE [LARGE SCALE GENOMIC DNA]</scope>
    <source>
        <strain evidence="2">cv. Old Blush</strain>
    </source>
</reference>
<accession>A0A2P6PNE1</accession>
<evidence type="ECO:0000313" key="2">
    <source>
        <dbReference type="Proteomes" id="UP000238479"/>
    </source>
</evidence>
<dbReference type="EMBL" id="PDCK01000044">
    <property type="protein sequence ID" value="PRQ23447.1"/>
    <property type="molecule type" value="Genomic_DNA"/>
</dbReference>
<name>A0A2P6PNE1_ROSCH</name>
<sequence length="110" mass="13152">MESCIFSANAVEFIINHAEVSIAFQLSASQMFLALKSRKQKNWGYLAFRGRNSFSWEIQIVNSLQTEDCCLHNNVYKWNNWRTKRRNHHILFLTDRVCVQRKIHIFCFPR</sequence>
<protein>
    <submittedName>
        <fullName evidence="1">Uncharacterized protein</fullName>
    </submittedName>
</protein>
<keyword evidence="2" id="KW-1185">Reference proteome</keyword>
<dbReference type="AlphaFoldDB" id="A0A2P6PNE1"/>
<dbReference type="Proteomes" id="UP000238479">
    <property type="component" value="Chromosome 6"/>
</dbReference>
<dbReference type="Gramene" id="PRQ23447">
    <property type="protein sequence ID" value="PRQ23447"/>
    <property type="gene ID" value="RchiOBHm_Chr6g0261441"/>
</dbReference>
<proteinExistence type="predicted"/>
<gene>
    <name evidence="1" type="ORF">RchiOBHm_Chr6g0261441</name>
</gene>
<evidence type="ECO:0000313" key="1">
    <source>
        <dbReference type="EMBL" id="PRQ23447.1"/>
    </source>
</evidence>
<organism evidence="1 2">
    <name type="scientific">Rosa chinensis</name>
    <name type="common">China rose</name>
    <dbReference type="NCBI Taxonomy" id="74649"/>
    <lineage>
        <taxon>Eukaryota</taxon>
        <taxon>Viridiplantae</taxon>
        <taxon>Streptophyta</taxon>
        <taxon>Embryophyta</taxon>
        <taxon>Tracheophyta</taxon>
        <taxon>Spermatophyta</taxon>
        <taxon>Magnoliopsida</taxon>
        <taxon>eudicotyledons</taxon>
        <taxon>Gunneridae</taxon>
        <taxon>Pentapetalae</taxon>
        <taxon>rosids</taxon>
        <taxon>fabids</taxon>
        <taxon>Rosales</taxon>
        <taxon>Rosaceae</taxon>
        <taxon>Rosoideae</taxon>
        <taxon>Rosoideae incertae sedis</taxon>
        <taxon>Rosa</taxon>
    </lineage>
</organism>
<comment type="caution">
    <text evidence="1">The sequence shown here is derived from an EMBL/GenBank/DDBJ whole genome shotgun (WGS) entry which is preliminary data.</text>
</comment>